<dbReference type="GO" id="GO:0008270">
    <property type="term" value="F:zinc ion binding"/>
    <property type="evidence" value="ECO:0007669"/>
    <property type="project" value="InterPro"/>
</dbReference>
<dbReference type="GO" id="GO:0008237">
    <property type="term" value="F:metallopeptidase activity"/>
    <property type="evidence" value="ECO:0007669"/>
    <property type="project" value="UniProtKB-KW"/>
</dbReference>
<dbReference type="STRING" id="1314781.A0A165EYL7"/>
<keyword evidence="5 11" id="KW-0031">Aminopeptidase</keyword>
<keyword evidence="6 11" id="KW-0645">Protease</keyword>
<dbReference type="EMBL" id="KV426110">
    <property type="protein sequence ID" value="KZV87984.1"/>
    <property type="molecule type" value="Genomic_DNA"/>
</dbReference>
<dbReference type="PRINTS" id="PR00932">
    <property type="entry name" value="AMINO1PTASE"/>
</dbReference>
<evidence type="ECO:0000256" key="2">
    <source>
        <dbReference type="ARBA" id="ARBA00001947"/>
    </source>
</evidence>
<evidence type="ECO:0000256" key="11">
    <source>
        <dbReference type="RuleBase" id="RU004386"/>
    </source>
</evidence>
<evidence type="ECO:0000313" key="13">
    <source>
        <dbReference type="Proteomes" id="UP000077266"/>
    </source>
</evidence>
<evidence type="ECO:0000256" key="3">
    <source>
        <dbReference type="ARBA" id="ARBA00008290"/>
    </source>
</evidence>
<reference evidence="12 13" key="1">
    <citation type="journal article" date="2016" name="Mol. Biol. Evol.">
        <title>Comparative Genomics of Early-Diverging Mushroom-Forming Fungi Provides Insights into the Origins of Lignocellulose Decay Capabilities.</title>
        <authorList>
            <person name="Nagy L.G."/>
            <person name="Riley R."/>
            <person name="Tritt A."/>
            <person name="Adam C."/>
            <person name="Daum C."/>
            <person name="Floudas D."/>
            <person name="Sun H."/>
            <person name="Yadav J.S."/>
            <person name="Pangilinan J."/>
            <person name="Larsson K.H."/>
            <person name="Matsuura K."/>
            <person name="Barry K."/>
            <person name="Labutti K."/>
            <person name="Kuo R."/>
            <person name="Ohm R.A."/>
            <person name="Bhattacharya S.S."/>
            <person name="Shirouzu T."/>
            <person name="Yoshinaga Y."/>
            <person name="Martin F.M."/>
            <person name="Grigoriev I.V."/>
            <person name="Hibbett D.S."/>
        </authorList>
    </citation>
    <scope>NUCLEOTIDE SEQUENCE [LARGE SCALE GENOMIC DNA]</scope>
    <source>
        <strain evidence="12 13">HHB12029</strain>
    </source>
</reference>
<keyword evidence="13" id="KW-1185">Reference proteome</keyword>
<dbReference type="GO" id="GO:0006508">
    <property type="term" value="P:proteolysis"/>
    <property type="evidence" value="ECO:0007669"/>
    <property type="project" value="UniProtKB-KW"/>
</dbReference>
<evidence type="ECO:0000256" key="5">
    <source>
        <dbReference type="ARBA" id="ARBA00022438"/>
    </source>
</evidence>
<dbReference type="Gene3D" id="2.30.250.10">
    <property type="entry name" value="Aminopeptidase i, Domain 2"/>
    <property type="match status" value="1"/>
</dbReference>
<name>A0A165EYL7_EXIGL</name>
<dbReference type="GO" id="GO:0004177">
    <property type="term" value="F:aminopeptidase activity"/>
    <property type="evidence" value="ECO:0007669"/>
    <property type="project" value="UniProtKB-KW"/>
</dbReference>
<comment type="similarity">
    <text evidence="3 11">Belongs to the peptidase M18 family.</text>
</comment>
<comment type="catalytic activity">
    <reaction evidence="1">
        <text>Release of an N-terminal aspartate or glutamate from a peptide, with a preference for aspartate.</text>
        <dbReference type="EC" id="3.4.11.21"/>
    </reaction>
</comment>
<dbReference type="NCBIfam" id="NF002759">
    <property type="entry name" value="PRK02813.1"/>
    <property type="match status" value="1"/>
</dbReference>
<proteinExistence type="inferred from homology"/>
<evidence type="ECO:0000256" key="4">
    <source>
        <dbReference type="ARBA" id="ARBA00011965"/>
    </source>
</evidence>
<sequence>MHFAQKPPAASGLINFVNASPSPFHAVASAAKLLEDAGFVKIREQDEWENDVEPGGSYYFTRNELAVVAFTLPDDWQPGRGLSMVATHLDSPSLRVRPVSKKSAEGYLQVGVETYGGGIWHTWIDRDLSVAGRVVIKDASSGAFRTRLVKVDRPLLRIPSLAVHLDGSVNSSFSFNRETQFVPILGLVSSESSRQQDDPAILSMFASDNHHAELLEAVADDLGVRAADIEELELALYDTQPATLGGAKNEFVFSPRLDNQFSTFCATQALVESVSSTKALSRRNGNVNVIMLFNHEEIGSVSTSGAQSSLAKTLIERLSPGAGLTARSIAKSFLISSDVGHAVHPSYPSKHERNHKPVLNGGVAIKTNAGQRYTSEGVGTFIVKQLAASRGGTLQQYEVPNDITAGSTVGPHLSTIGMRTIDVGAPILSMHSIREQAGVDDVQALVDLFGAFFESYTDVAAKLQVD</sequence>
<evidence type="ECO:0000256" key="7">
    <source>
        <dbReference type="ARBA" id="ARBA00022723"/>
    </source>
</evidence>
<keyword evidence="8 11" id="KW-0378">Hydrolase</keyword>
<dbReference type="EC" id="3.4.11.21" evidence="4"/>
<dbReference type="InterPro" id="IPR001948">
    <property type="entry name" value="Peptidase_M18"/>
</dbReference>
<dbReference type="Gene3D" id="3.40.630.10">
    <property type="entry name" value="Zn peptidases"/>
    <property type="match status" value="1"/>
</dbReference>
<evidence type="ECO:0000256" key="10">
    <source>
        <dbReference type="ARBA" id="ARBA00023049"/>
    </source>
</evidence>
<dbReference type="GO" id="GO:0000324">
    <property type="term" value="C:fungal-type vacuole"/>
    <property type="evidence" value="ECO:0007669"/>
    <property type="project" value="TreeGrafter"/>
</dbReference>
<evidence type="ECO:0000313" key="12">
    <source>
        <dbReference type="EMBL" id="KZV87984.1"/>
    </source>
</evidence>
<dbReference type="OrthoDB" id="9880441at2759"/>
<dbReference type="FunCoup" id="A0A165EYL7">
    <property type="interactions" value="362"/>
</dbReference>
<dbReference type="PANTHER" id="PTHR28570">
    <property type="entry name" value="ASPARTYL AMINOPEPTIDASE"/>
    <property type="match status" value="1"/>
</dbReference>
<dbReference type="CDD" id="cd05658">
    <property type="entry name" value="M18_DAP"/>
    <property type="match status" value="1"/>
</dbReference>
<protein>
    <recommendedName>
        <fullName evidence="4">aspartyl aminopeptidase</fullName>
        <ecNumber evidence="4">3.4.11.21</ecNumber>
    </recommendedName>
</protein>
<dbReference type="PANTHER" id="PTHR28570:SF3">
    <property type="entry name" value="ASPARTYL AMINOPEPTIDASE"/>
    <property type="match status" value="1"/>
</dbReference>
<keyword evidence="7 11" id="KW-0479">Metal-binding</keyword>
<keyword evidence="9 11" id="KW-0862">Zinc</keyword>
<dbReference type="AlphaFoldDB" id="A0A165EYL7"/>
<dbReference type="SUPFAM" id="SSF53187">
    <property type="entry name" value="Zn-dependent exopeptidases"/>
    <property type="match status" value="1"/>
</dbReference>
<evidence type="ECO:0000256" key="8">
    <source>
        <dbReference type="ARBA" id="ARBA00022801"/>
    </source>
</evidence>
<dbReference type="FunFam" id="2.30.250.10:FF:000001">
    <property type="entry name" value="Aspartyl aminopeptidase 1"/>
    <property type="match status" value="1"/>
</dbReference>
<gene>
    <name evidence="12" type="ORF">EXIGLDRAFT_651670</name>
</gene>
<dbReference type="Proteomes" id="UP000077266">
    <property type="component" value="Unassembled WGS sequence"/>
</dbReference>
<dbReference type="InterPro" id="IPR023358">
    <property type="entry name" value="Peptidase_M18_dom2"/>
</dbReference>
<evidence type="ECO:0000256" key="1">
    <source>
        <dbReference type="ARBA" id="ARBA00001335"/>
    </source>
</evidence>
<evidence type="ECO:0000256" key="6">
    <source>
        <dbReference type="ARBA" id="ARBA00022670"/>
    </source>
</evidence>
<keyword evidence="10 11" id="KW-0482">Metalloprotease</keyword>
<dbReference type="SUPFAM" id="SSF101821">
    <property type="entry name" value="Aminopeptidase/glucanase lid domain"/>
    <property type="match status" value="1"/>
</dbReference>
<evidence type="ECO:0000256" key="9">
    <source>
        <dbReference type="ARBA" id="ARBA00022833"/>
    </source>
</evidence>
<organism evidence="12 13">
    <name type="scientific">Exidia glandulosa HHB12029</name>
    <dbReference type="NCBI Taxonomy" id="1314781"/>
    <lineage>
        <taxon>Eukaryota</taxon>
        <taxon>Fungi</taxon>
        <taxon>Dikarya</taxon>
        <taxon>Basidiomycota</taxon>
        <taxon>Agaricomycotina</taxon>
        <taxon>Agaricomycetes</taxon>
        <taxon>Auriculariales</taxon>
        <taxon>Exidiaceae</taxon>
        <taxon>Exidia</taxon>
    </lineage>
</organism>
<comment type="cofactor">
    <cofactor evidence="2">
        <name>Zn(2+)</name>
        <dbReference type="ChEBI" id="CHEBI:29105"/>
    </cofactor>
</comment>
<dbReference type="Pfam" id="PF02127">
    <property type="entry name" value="Peptidase_M18"/>
    <property type="match status" value="1"/>
</dbReference>
<accession>A0A165EYL7</accession>
<dbReference type="InParanoid" id="A0A165EYL7"/>